<feature type="compositionally biased region" description="Polar residues" evidence="1">
    <location>
        <begin position="15"/>
        <end position="29"/>
    </location>
</feature>
<name>A0ABP0E0A1_9PEZI</name>
<keyword evidence="3" id="KW-1185">Reference proteome</keyword>
<feature type="compositionally biased region" description="Pro residues" evidence="1">
    <location>
        <begin position="62"/>
        <end position="80"/>
    </location>
</feature>
<proteinExistence type="predicted"/>
<gene>
    <name evidence="2" type="ORF">SEPCBS57363_005925</name>
</gene>
<dbReference type="Proteomes" id="UP001642501">
    <property type="component" value="Unassembled WGS sequence"/>
</dbReference>
<evidence type="ECO:0000313" key="2">
    <source>
        <dbReference type="EMBL" id="CAK7273975.1"/>
    </source>
</evidence>
<feature type="region of interest" description="Disordered" evidence="1">
    <location>
        <begin position="1"/>
        <end position="29"/>
    </location>
</feature>
<evidence type="ECO:0000313" key="3">
    <source>
        <dbReference type="Proteomes" id="UP001642501"/>
    </source>
</evidence>
<organism evidence="2 3">
    <name type="scientific">Sporothrix epigloea</name>
    <dbReference type="NCBI Taxonomy" id="1892477"/>
    <lineage>
        <taxon>Eukaryota</taxon>
        <taxon>Fungi</taxon>
        <taxon>Dikarya</taxon>
        <taxon>Ascomycota</taxon>
        <taxon>Pezizomycotina</taxon>
        <taxon>Sordariomycetes</taxon>
        <taxon>Sordariomycetidae</taxon>
        <taxon>Ophiostomatales</taxon>
        <taxon>Ophiostomataceae</taxon>
        <taxon>Sporothrix</taxon>
    </lineage>
</organism>
<comment type="caution">
    <text evidence="2">The sequence shown here is derived from an EMBL/GenBank/DDBJ whole genome shotgun (WGS) entry which is preliminary data.</text>
</comment>
<accession>A0ABP0E0A1</accession>
<sequence length="390" mass="42550">MPPNQSDIDRREADNNLTSAVTTNVSSPTKQLALQTAVITLGGRRKLKPDGAVMGTVSSPPQLSPSPPPSSSSPASPPTPRATWTQPTRKAFYQITKLEPAEMARRTALGMCTYCADESHSRHMCAQGRLMRKVTKTQLDQRLKLGVCPICGDPGGDQHCKQTCPRRIHAQAILDAKQDAYREKRGLPTTSELEASKADRMQTVEYETMELRLPTYILKGNVSKAFDKSDQHIAEQTHGKHLCKDNDDGTKIWRKLAAETVPVESENLLVDLGIDHQPVTAVRVITGTFSKRLFDIGDLSEKPAAVKVQPPSLLDTEVPDVVWDNISMWPCARAASEAIHGGEAEKDKCTQKVGVDGTGSQLGSVPMETCKPDATDILTCKMGDLIDLCK</sequence>
<protein>
    <submittedName>
        <fullName evidence="2">Uncharacterized protein</fullName>
    </submittedName>
</protein>
<evidence type="ECO:0000256" key="1">
    <source>
        <dbReference type="SAM" id="MobiDB-lite"/>
    </source>
</evidence>
<dbReference type="EMBL" id="CAWUOM010000151">
    <property type="protein sequence ID" value="CAK7273975.1"/>
    <property type="molecule type" value="Genomic_DNA"/>
</dbReference>
<reference evidence="2 3" key="1">
    <citation type="submission" date="2024-01" db="EMBL/GenBank/DDBJ databases">
        <authorList>
            <person name="Allen C."/>
            <person name="Tagirdzhanova G."/>
        </authorList>
    </citation>
    <scope>NUCLEOTIDE SEQUENCE [LARGE SCALE GENOMIC DNA]</scope>
    <source>
        <strain evidence="2 3">CBS 573.63</strain>
    </source>
</reference>
<feature type="region of interest" description="Disordered" evidence="1">
    <location>
        <begin position="43"/>
        <end position="86"/>
    </location>
</feature>